<dbReference type="AlphaFoldDB" id="A0AA39LIW8"/>
<evidence type="ECO:0000313" key="1">
    <source>
        <dbReference type="EMBL" id="KAK0398972.1"/>
    </source>
</evidence>
<evidence type="ECO:0000313" key="2">
    <source>
        <dbReference type="Proteomes" id="UP001175271"/>
    </source>
</evidence>
<keyword evidence="2" id="KW-1185">Reference proteome</keyword>
<reference evidence="1" key="1">
    <citation type="submission" date="2023-06" db="EMBL/GenBank/DDBJ databases">
        <title>Genomic analysis of the entomopathogenic nematode Steinernema hermaphroditum.</title>
        <authorList>
            <person name="Schwarz E.M."/>
            <person name="Heppert J.K."/>
            <person name="Baniya A."/>
            <person name="Schwartz H.T."/>
            <person name="Tan C.-H."/>
            <person name="Antoshechkin I."/>
            <person name="Sternberg P.W."/>
            <person name="Goodrich-Blair H."/>
            <person name="Dillman A.R."/>
        </authorList>
    </citation>
    <scope>NUCLEOTIDE SEQUENCE</scope>
    <source>
        <strain evidence="1">PS9179</strain>
        <tissue evidence="1">Whole animal</tissue>
    </source>
</reference>
<dbReference type="Proteomes" id="UP001175271">
    <property type="component" value="Unassembled WGS sequence"/>
</dbReference>
<proteinExistence type="predicted"/>
<organism evidence="1 2">
    <name type="scientific">Steinernema hermaphroditum</name>
    <dbReference type="NCBI Taxonomy" id="289476"/>
    <lineage>
        <taxon>Eukaryota</taxon>
        <taxon>Metazoa</taxon>
        <taxon>Ecdysozoa</taxon>
        <taxon>Nematoda</taxon>
        <taxon>Chromadorea</taxon>
        <taxon>Rhabditida</taxon>
        <taxon>Tylenchina</taxon>
        <taxon>Panagrolaimomorpha</taxon>
        <taxon>Strongyloidoidea</taxon>
        <taxon>Steinernematidae</taxon>
        <taxon>Steinernema</taxon>
    </lineage>
</organism>
<sequence>MEAISQWFIQHVALQLDKSDLDKLAQLSGIWSVNANEVIEKRNPIEFYLFYFESIKEWRYGFLGIEDNGINSFNNRDKFYHFLYSIDVNEKTEFEKEINISPNSGQQNVILKTTTISEDDVFRQLLPTLLTPGQMHKRIGWLSVTCEGDREPRNEKCKMVISALNDRGFMCMGVHLCNAEQPTYDFVSRLLQDDHCTKLYLNEHGDWPRRMAIYDELKQRVLNGKLSSLFFSLKGAAFTPREMNELCKAKGREIKIKAAYTRGKQREPWLADFNWIITSSDGNKLYNYNFPDSDDQIGIEFRESYDATHFSFYKIGH</sequence>
<name>A0AA39LIW8_9BILA</name>
<protein>
    <submittedName>
        <fullName evidence="1">Uncharacterized protein</fullName>
    </submittedName>
</protein>
<gene>
    <name evidence="1" type="ORF">QR680_002839</name>
</gene>
<comment type="caution">
    <text evidence="1">The sequence shown here is derived from an EMBL/GenBank/DDBJ whole genome shotgun (WGS) entry which is preliminary data.</text>
</comment>
<dbReference type="EMBL" id="JAUCMV010000005">
    <property type="protein sequence ID" value="KAK0398972.1"/>
    <property type="molecule type" value="Genomic_DNA"/>
</dbReference>
<accession>A0AA39LIW8</accession>